<keyword evidence="1" id="KW-1133">Transmembrane helix</keyword>
<organism evidence="2">
    <name type="scientific">Medioppia subpectinata</name>
    <dbReference type="NCBI Taxonomy" id="1979941"/>
    <lineage>
        <taxon>Eukaryota</taxon>
        <taxon>Metazoa</taxon>
        <taxon>Ecdysozoa</taxon>
        <taxon>Arthropoda</taxon>
        <taxon>Chelicerata</taxon>
        <taxon>Arachnida</taxon>
        <taxon>Acari</taxon>
        <taxon>Acariformes</taxon>
        <taxon>Sarcoptiformes</taxon>
        <taxon>Oribatida</taxon>
        <taxon>Brachypylina</taxon>
        <taxon>Oppioidea</taxon>
        <taxon>Oppiidae</taxon>
        <taxon>Medioppia</taxon>
    </lineage>
</organism>
<feature type="transmembrane region" description="Helical" evidence="1">
    <location>
        <begin position="369"/>
        <end position="387"/>
    </location>
</feature>
<dbReference type="EMBL" id="OC867205">
    <property type="protein sequence ID" value="CAD7633375.1"/>
    <property type="molecule type" value="Genomic_DNA"/>
</dbReference>
<feature type="transmembrane region" description="Helical" evidence="1">
    <location>
        <begin position="197"/>
        <end position="215"/>
    </location>
</feature>
<accession>A0A7R9L1Z5</accession>
<protein>
    <submittedName>
        <fullName evidence="2">Uncharacterized protein</fullName>
    </submittedName>
</protein>
<feature type="transmembrane region" description="Helical" evidence="1">
    <location>
        <begin position="6"/>
        <end position="28"/>
    </location>
</feature>
<feature type="transmembrane region" description="Helical" evidence="1">
    <location>
        <begin position="399"/>
        <end position="420"/>
    </location>
</feature>
<reference evidence="2" key="1">
    <citation type="submission" date="2020-11" db="EMBL/GenBank/DDBJ databases">
        <authorList>
            <person name="Tran Van P."/>
        </authorList>
    </citation>
    <scope>NUCLEOTIDE SEQUENCE</scope>
</reference>
<dbReference type="EMBL" id="CAJPIZ010012630">
    <property type="protein sequence ID" value="CAG2113805.1"/>
    <property type="molecule type" value="Genomic_DNA"/>
</dbReference>
<feature type="transmembrane region" description="Helical" evidence="1">
    <location>
        <begin position="247"/>
        <end position="268"/>
    </location>
</feature>
<gene>
    <name evidence="2" type="ORF">OSB1V03_LOCUS13772</name>
</gene>
<keyword evidence="1" id="KW-0812">Transmembrane</keyword>
<evidence type="ECO:0000313" key="3">
    <source>
        <dbReference type="Proteomes" id="UP000759131"/>
    </source>
</evidence>
<feature type="transmembrane region" description="Helical" evidence="1">
    <location>
        <begin position="274"/>
        <end position="292"/>
    </location>
</feature>
<keyword evidence="1" id="KW-0472">Membrane</keyword>
<proteinExistence type="predicted"/>
<keyword evidence="3" id="KW-1185">Reference proteome</keyword>
<feature type="transmembrane region" description="Helical" evidence="1">
    <location>
        <begin position="427"/>
        <end position="450"/>
    </location>
</feature>
<dbReference type="Proteomes" id="UP000759131">
    <property type="component" value="Unassembled WGS sequence"/>
</dbReference>
<evidence type="ECO:0000256" key="1">
    <source>
        <dbReference type="SAM" id="Phobius"/>
    </source>
</evidence>
<name>A0A7R9L1Z5_9ACAR</name>
<feature type="transmembrane region" description="Helical" evidence="1">
    <location>
        <begin position="68"/>
        <end position="85"/>
    </location>
</feature>
<feature type="transmembrane region" description="Helical" evidence="1">
    <location>
        <begin position="40"/>
        <end position="62"/>
    </location>
</feature>
<sequence length="455" mass="49455">MWTISMTSSIALVIVLLIVIGISILVVPSIGIVATIKNHFGLAIAFSVLMTLLAISSIVAVVYNTDHVANLIFTLLITGLSYSFAMDCHKIKLARLSGPIPVVTGPHIHPQLAIGQQVYQGQLGQQVPMQLSTDAYVMQQGHGMQPGYAMPMHNFSTPSPNGSCVPQVHHDDNKFSPYSKKQSMDIRDSSSFKCKKWTLFTLSLVGLFCYAVATLYMGRAILLVLVVGATVCAVPAIGIAASYKEHVGLAIAFSVLMTMGTIASAGAVWGDFNYTPVLLVNIMITGMSYSFSRDCYKIKMSSLPSSPLPMMDSTVIYPRLISHSQHGQQQAPLQLTTDAYVLQQVEALCEASDINWDIRQDKLFKVKKLILFTLCMVGYAMLLATIVEGCSLAKSNYRVLIMLFGFVIAIMMVTSTLGLLATISDSYNFAISFAILTMINTVLCMATLIVNNDLS</sequence>
<feature type="transmembrane region" description="Helical" evidence="1">
    <location>
        <begin position="221"/>
        <end position="240"/>
    </location>
</feature>
<feature type="non-terminal residue" evidence="2">
    <location>
        <position position="455"/>
    </location>
</feature>
<dbReference type="AlphaFoldDB" id="A0A7R9L1Z5"/>
<evidence type="ECO:0000313" key="2">
    <source>
        <dbReference type="EMBL" id="CAD7633375.1"/>
    </source>
</evidence>